<dbReference type="AlphaFoldDB" id="A0A150G0G8"/>
<dbReference type="EMBL" id="LSYV01000095">
    <property type="protein sequence ID" value="KXZ43328.1"/>
    <property type="molecule type" value="Genomic_DNA"/>
</dbReference>
<dbReference type="OrthoDB" id="10655541at2759"/>
<accession>A0A150G0G8</accession>
<feature type="region of interest" description="Disordered" evidence="1">
    <location>
        <begin position="1"/>
        <end position="104"/>
    </location>
</feature>
<sequence length="228" mass="24208">MPFSFPVHLEESHQPKPQSPQPPKPEVAAVAHAWQVGARESGVLSSPNSPAASPRQHNSPPYQQGNSQPTGGPVFIDTLRARDSGTAPPYSPRTTYSPPSPDRANKALLLDAIGADDLADRVNGPFDKPSPSSVARPDYLPPMTRVNEQLDDLLRYVHTLSSFGLGSNSPLARSPVRMRTSPGGVSLAATERYRPAGLGLPTSPRGARYGPGLSIGMNALVGAILRRV</sequence>
<organism evidence="2 3">
    <name type="scientific">Gonium pectorale</name>
    <name type="common">Green alga</name>
    <dbReference type="NCBI Taxonomy" id="33097"/>
    <lineage>
        <taxon>Eukaryota</taxon>
        <taxon>Viridiplantae</taxon>
        <taxon>Chlorophyta</taxon>
        <taxon>core chlorophytes</taxon>
        <taxon>Chlorophyceae</taxon>
        <taxon>CS clade</taxon>
        <taxon>Chlamydomonadales</taxon>
        <taxon>Volvocaceae</taxon>
        <taxon>Gonium</taxon>
    </lineage>
</organism>
<evidence type="ECO:0000313" key="3">
    <source>
        <dbReference type="Proteomes" id="UP000075714"/>
    </source>
</evidence>
<feature type="compositionally biased region" description="Polar residues" evidence="1">
    <location>
        <begin position="43"/>
        <end position="70"/>
    </location>
</feature>
<protein>
    <submittedName>
        <fullName evidence="2">Uncharacterized protein</fullName>
    </submittedName>
</protein>
<gene>
    <name evidence="2" type="ORF">GPECTOR_94g650</name>
</gene>
<proteinExistence type="predicted"/>
<keyword evidence="3" id="KW-1185">Reference proteome</keyword>
<feature type="region of interest" description="Disordered" evidence="1">
    <location>
        <begin position="120"/>
        <end position="139"/>
    </location>
</feature>
<comment type="caution">
    <text evidence="2">The sequence shown here is derived from an EMBL/GenBank/DDBJ whole genome shotgun (WGS) entry which is preliminary data.</text>
</comment>
<evidence type="ECO:0000256" key="1">
    <source>
        <dbReference type="SAM" id="MobiDB-lite"/>
    </source>
</evidence>
<evidence type="ECO:0000313" key="2">
    <source>
        <dbReference type="EMBL" id="KXZ43328.1"/>
    </source>
</evidence>
<dbReference type="Proteomes" id="UP000075714">
    <property type="component" value="Unassembled WGS sequence"/>
</dbReference>
<name>A0A150G0G8_GONPE</name>
<reference evidence="3" key="1">
    <citation type="journal article" date="2016" name="Nat. Commun.">
        <title>The Gonium pectorale genome demonstrates co-option of cell cycle regulation during the evolution of multicellularity.</title>
        <authorList>
            <person name="Hanschen E.R."/>
            <person name="Marriage T.N."/>
            <person name="Ferris P.J."/>
            <person name="Hamaji T."/>
            <person name="Toyoda A."/>
            <person name="Fujiyama A."/>
            <person name="Neme R."/>
            <person name="Noguchi H."/>
            <person name="Minakuchi Y."/>
            <person name="Suzuki M."/>
            <person name="Kawai-Toyooka H."/>
            <person name="Smith D.R."/>
            <person name="Sparks H."/>
            <person name="Anderson J."/>
            <person name="Bakaric R."/>
            <person name="Luria V."/>
            <person name="Karger A."/>
            <person name="Kirschner M.W."/>
            <person name="Durand P.M."/>
            <person name="Michod R.E."/>
            <person name="Nozaki H."/>
            <person name="Olson B.J."/>
        </authorList>
    </citation>
    <scope>NUCLEOTIDE SEQUENCE [LARGE SCALE GENOMIC DNA]</scope>
    <source>
        <strain evidence="3">NIES-2863</strain>
    </source>
</reference>